<dbReference type="CDD" id="cd09274">
    <property type="entry name" value="RNase_HI_RT_Ty3"/>
    <property type="match status" value="1"/>
</dbReference>
<dbReference type="GO" id="GO:0004190">
    <property type="term" value="F:aspartic-type endopeptidase activity"/>
    <property type="evidence" value="ECO:0007669"/>
    <property type="project" value="InterPro"/>
</dbReference>
<dbReference type="GO" id="GO:0006508">
    <property type="term" value="P:proteolysis"/>
    <property type="evidence" value="ECO:0007669"/>
    <property type="project" value="InterPro"/>
</dbReference>
<keyword evidence="7" id="KW-0695">RNA-directed DNA polymerase</keyword>
<feature type="region of interest" description="Disordered" evidence="8">
    <location>
        <begin position="19"/>
        <end position="95"/>
    </location>
</feature>
<dbReference type="Pfam" id="PF17917">
    <property type="entry name" value="RT_RNaseH"/>
    <property type="match status" value="1"/>
</dbReference>
<dbReference type="FunFam" id="1.10.340.70:FF:000001">
    <property type="entry name" value="Retrovirus-related Pol polyprotein from transposon gypsy-like Protein"/>
    <property type="match status" value="1"/>
</dbReference>
<feature type="domain" description="Reverse transcriptase" evidence="10">
    <location>
        <begin position="1055"/>
        <end position="1235"/>
    </location>
</feature>
<dbReference type="SUPFAM" id="SSF56672">
    <property type="entry name" value="DNA/RNA polymerases"/>
    <property type="match status" value="1"/>
</dbReference>
<feature type="region of interest" description="Disordered" evidence="8">
    <location>
        <begin position="637"/>
        <end position="664"/>
    </location>
</feature>
<dbReference type="EC" id="2.7.7.49" evidence="1"/>
<dbReference type="PROSITE" id="PS50175">
    <property type="entry name" value="ASP_PROT_RETROV"/>
    <property type="match status" value="1"/>
</dbReference>
<dbReference type="InterPro" id="IPR012337">
    <property type="entry name" value="RNaseH-like_sf"/>
</dbReference>
<dbReference type="Gene3D" id="3.30.70.270">
    <property type="match status" value="2"/>
</dbReference>
<dbReference type="Pfam" id="PF17921">
    <property type="entry name" value="Integrase_H2C2"/>
    <property type="match status" value="1"/>
</dbReference>
<feature type="region of interest" description="Disordered" evidence="8">
    <location>
        <begin position="424"/>
        <end position="488"/>
    </location>
</feature>
<dbReference type="GO" id="GO:0003964">
    <property type="term" value="F:RNA-directed DNA polymerase activity"/>
    <property type="evidence" value="ECO:0007669"/>
    <property type="project" value="UniProtKB-KW"/>
</dbReference>
<keyword evidence="6" id="KW-0378">Hydrolase</keyword>
<proteinExistence type="predicted"/>
<name>A0A1D2NGG6_ORCCI</name>
<evidence type="ECO:0000313" key="13">
    <source>
        <dbReference type="Proteomes" id="UP000094527"/>
    </source>
</evidence>
<feature type="domain" description="Integrase catalytic" evidence="11">
    <location>
        <begin position="1606"/>
        <end position="1762"/>
    </location>
</feature>
<comment type="caution">
    <text evidence="12">The sequence shown here is derived from an EMBL/GenBank/DDBJ whole genome shotgun (WGS) entry which is preliminary data.</text>
</comment>
<dbReference type="GO" id="GO:0004519">
    <property type="term" value="F:endonuclease activity"/>
    <property type="evidence" value="ECO:0007669"/>
    <property type="project" value="UniProtKB-KW"/>
</dbReference>
<keyword evidence="5" id="KW-0255">Endonuclease</keyword>
<dbReference type="GO" id="GO:0042575">
    <property type="term" value="C:DNA polymerase complex"/>
    <property type="evidence" value="ECO:0007669"/>
    <property type="project" value="UniProtKB-ARBA"/>
</dbReference>
<dbReference type="InterPro" id="IPR018061">
    <property type="entry name" value="Retropepsins"/>
</dbReference>
<dbReference type="InterPro" id="IPR050951">
    <property type="entry name" value="Retrovirus_Pol_polyprotein"/>
</dbReference>
<evidence type="ECO:0000256" key="4">
    <source>
        <dbReference type="ARBA" id="ARBA00022722"/>
    </source>
</evidence>
<feature type="compositionally biased region" description="Basic and acidic residues" evidence="8">
    <location>
        <begin position="478"/>
        <end position="488"/>
    </location>
</feature>
<sequence>MRDNRRKSRIWTPASEVYRRTRRESGEQANIQGSFRERLANMGSVPPSNNSNNNGARVGVQVDNDANEVPASRQSSSPQPGPSHRSNFNARPGSRLEGLYLGRDQDSSFRRSGTHNMIPHSNLESRRSSMAQDVSNANDNIPGRHPPVVEQRATIRENNSSSQYNFGTPFEIPISAINRDRSRFNEPRAENSVRSNDSLNNENFRDMHARLDHLNDTRRMEREQQHWENRRGYVEQALANEGSRHLPSRMAQVNPSSQLPRSLSTNEPEHGFGYLGRQDREVDEFLAHRMSNVRMFEQQSRGYGSINPAYNPHTRNVQPAYILPQRNENQMGVIYDCFCPDPPQRGNSAPYWPEPPLNRYEVHREPEQPRRRPPPDVLHIPQMSTREWGCNASTPFSAMYSGNRSDREQPQSWNVPTHSQIGSIPHNEYQFPQSGPQRQTPQFVRSSFPSAGQALPSNSQYPPISFRSSGQQPRPHIKNMDVPKYKGRHDQRTPYDFLVEIEKYEKATGCGYQYLLEEIVPIALEEEAATWFRLEGITGDPIPDWQEFRKRFRQQFQPLDYYDQLSHELNNRTQGPDEPLNTYLWNIIELYQRLEAPWTPLDIIRRIAKGLNPDYQMCLRDILRCTTLGELRNAAMDAEMSQQRRRTYRPPSTQSVEPTTAYKPTLTEIGGLTNVVQTVPQPHPQRPSSAPNHSYKTNDQRKVTFNLDRRQPQQPLLPPPSQSPSFTGTRTPPASPRPNRRDSLTYSGFFKPQVPGPEEITRLCTGVNLNETCEAVLNVKVEGAKLLQKVPFITVNIAGKNWLALLDTGSSVSVLGDEVIKFIKEKGLKTHPGGKQVQALLGKPVVADTIKLLVRYELGEKKISFMLLPGVLKYVILGRDFIGSQDISISINKGGWSIGDSLINPVSFVNTKETILKSQTPEIIAFLENSLVNGDSFDQKITEIGDDDLEEAFHLYDTALEEEEIDELESDLCPLFDREPELDFLQVPCSLSNYKKEMARKMLRPYLKVFSKIPGHCKLYEHKIDTGDAVPVKARYRPMTPGRRKIYDEVFDELVALDIIEESTSPWSCNSFVLPKPDKSWRFIVNYKPLNAVTKPDRYPMTPIEDMLMHLGEADHISTFDASKGYYQIAIALADRMKTAFMSHRGLWQFKRLAMGLIGAPATFQRMVDVVLGTLKYKTAMGYVDDLSSYTKGEFEQHLMDLQAFLERIKNAGLTLHPRKIKLFRQKLMYLGYIIEPGGCRPNPAKVIKIKQYPTPKNVTDIQKFLGLLSYYRKFIENFAEKAKPLYELLRKDMEFSWTEIRQKAFEELKESLCGLPYLKLPNLNMEFIITTDASYKALAAVLSQVHDGVRYPIYFASRALKKAELNYSASEIELAAVIYGINKFRPYVEATKFLIETDHAALKWLLNTKDPAGRLARWFIVLQEFEFEVVHKPGTSGAIKVVDALSRAEEVFLATTVDYTIDREKIIACQDTDELLQKIKYYLRSNEVSKKEDRQAIESHARKAFLTEDNCLMRYTGPIENCWENEDFDFVIWVPETLTQEIIKIFHDSPLAGHLGRKKTYDRLQKRVFWYGMSRQVARYVQTCEVCTTTKPSKLAPVPKKGLQAPEYPWECISIDLMGNYVRSPKQNRALFVVQDMLSRYVELFAVREPKIQKILCCLDEVSKRWGYPKTILSDNGPQFVSKMYDSWCKSFGIKPFRISPYNPQANPTERANQTVKTMIRAFMEKNNDWDRYISEIAFAHNSSVCTSTGFTPAYMCTGRNLRTPFDNTAEIELPRIKEVKGFLERMLHVTEVAKDNATLAQIHSLKYANKNAKERSFEVGQKVWKLTHILSDKFKGVTGSLAPKKEGPYVVKEKVSSHAYNLLDPHSGAVLERVHINQLFPHHGPATPQSITKCVAWRVLD</sequence>
<dbReference type="PANTHER" id="PTHR37984">
    <property type="entry name" value="PROTEIN CBG26694"/>
    <property type="match status" value="1"/>
</dbReference>
<dbReference type="Gene3D" id="3.10.10.10">
    <property type="entry name" value="HIV Type 1 Reverse Transcriptase, subunit A, domain 1"/>
    <property type="match status" value="1"/>
</dbReference>
<dbReference type="EMBL" id="LJIJ01000046">
    <property type="protein sequence ID" value="ODN04354.1"/>
    <property type="molecule type" value="Genomic_DNA"/>
</dbReference>
<evidence type="ECO:0000259" key="9">
    <source>
        <dbReference type="PROSITE" id="PS50175"/>
    </source>
</evidence>
<feature type="compositionally biased region" description="Polar residues" evidence="8">
    <location>
        <begin position="677"/>
        <end position="695"/>
    </location>
</feature>
<evidence type="ECO:0000256" key="7">
    <source>
        <dbReference type="ARBA" id="ARBA00022918"/>
    </source>
</evidence>
<protein>
    <recommendedName>
        <fullName evidence="1">RNA-directed DNA polymerase</fullName>
        <ecNumber evidence="1">2.7.7.49</ecNumber>
    </recommendedName>
</protein>
<dbReference type="Proteomes" id="UP000094527">
    <property type="component" value="Unassembled WGS sequence"/>
</dbReference>
<dbReference type="PROSITE" id="PS00141">
    <property type="entry name" value="ASP_PROTEASE"/>
    <property type="match status" value="1"/>
</dbReference>
<dbReference type="Pfam" id="PF03732">
    <property type="entry name" value="Retrotrans_gag"/>
    <property type="match status" value="1"/>
</dbReference>
<keyword evidence="2" id="KW-0808">Transferase</keyword>
<dbReference type="InterPro" id="IPR041373">
    <property type="entry name" value="RT_RNaseH"/>
</dbReference>
<dbReference type="Gene3D" id="3.30.420.10">
    <property type="entry name" value="Ribonuclease H-like superfamily/Ribonuclease H"/>
    <property type="match status" value="1"/>
</dbReference>
<dbReference type="Pfam" id="PF00078">
    <property type="entry name" value="RVT_1"/>
    <property type="match status" value="1"/>
</dbReference>
<dbReference type="PANTHER" id="PTHR37984:SF5">
    <property type="entry name" value="PROTEIN NYNRIN-LIKE"/>
    <property type="match status" value="1"/>
</dbReference>
<dbReference type="InterPro" id="IPR005162">
    <property type="entry name" value="Retrotrans_gag_dom"/>
</dbReference>
<reference evidence="12 13" key="1">
    <citation type="journal article" date="2016" name="Genome Biol. Evol.">
        <title>Gene Family Evolution Reflects Adaptation to Soil Environmental Stressors in the Genome of the Collembolan Orchesella cincta.</title>
        <authorList>
            <person name="Faddeeva-Vakhrusheva A."/>
            <person name="Derks M.F."/>
            <person name="Anvar S.Y."/>
            <person name="Agamennone V."/>
            <person name="Suring W."/>
            <person name="Smit S."/>
            <person name="van Straalen N.M."/>
            <person name="Roelofs D."/>
        </authorList>
    </citation>
    <scope>NUCLEOTIDE SEQUENCE [LARGE SCALE GENOMIC DNA]</scope>
    <source>
        <tissue evidence="12">Mixed pool</tissue>
    </source>
</reference>
<dbReference type="InterPro" id="IPR041588">
    <property type="entry name" value="Integrase_H2C2"/>
</dbReference>
<evidence type="ECO:0000256" key="5">
    <source>
        <dbReference type="ARBA" id="ARBA00022759"/>
    </source>
</evidence>
<keyword evidence="4" id="KW-0540">Nuclease</keyword>
<dbReference type="FunFam" id="3.30.70.270:FF:000020">
    <property type="entry name" value="Transposon Tf2-6 polyprotein-like Protein"/>
    <property type="match status" value="1"/>
</dbReference>
<dbReference type="InterPro" id="IPR043128">
    <property type="entry name" value="Rev_trsase/Diguanyl_cyclase"/>
</dbReference>
<dbReference type="InterPro" id="IPR043502">
    <property type="entry name" value="DNA/RNA_pol_sf"/>
</dbReference>
<dbReference type="InterPro" id="IPR000477">
    <property type="entry name" value="RT_dom"/>
</dbReference>
<organism evidence="12 13">
    <name type="scientific">Orchesella cincta</name>
    <name type="common">Springtail</name>
    <name type="synonym">Podura cincta</name>
    <dbReference type="NCBI Taxonomy" id="48709"/>
    <lineage>
        <taxon>Eukaryota</taxon>
        <taxon>Metazoa</taxon>
        <taxon>Ecdysozoa</taxon>
        <taxon>Arthropoda</taxon>
        <taxon>Hexapoda</taxon>
        <taxon>Collembola</taxon>
        <taxon>Entomobryomorpha</taxon>
        <taxon>Entomobryoidea</taxon>
        <taxon>Orchesellidae</taxon>
        <taxon>Orchesellinae</taxon>
        <taxon>Orchesella</taxon>
    </lineage>
</organism>
<feature type="compositionally biased region" description="Polar residues" evidence="8">
    <location>
        <begin position="430"/>
        <end position="472"/>
    </location>
</feature>
<dbReference type="SUPFAM" id="SSF50630">
    <property type="entry name" value="Acid proteases"/>
    <property type="match status" value="1"/>
</dbReference>
<feature type="region of interest" description="Disordered" evidence="8">
    <location>
        <begin position="711"/>
        <end position="752"/>
    </location>
</feature>
<dbReference type="InterPro" id="IPR036397">
    <property type="entry name" value="RNaseH_sf"/>
</dbReference>
<evidence type="ECO:0000256" key="3">
    <source>
        <dbReference type="ARBA" id="ARBA00022695"/>
    </source>
</evidence>
<evidence type="ECO:0000256" key="6">
    <source>
        <dbReference type="ARBA" id="ARBA00022801"/>
    </source>
</evidence>
<dbReference type="InterPro" id="IPR001995">
    <property type="entry name" value="Peptidase_A2_cat"/>
</dbReference>
<gene>
    <name evidence="12" type="ORF">Ocin01_02323</name>
</gene>
<dbReference type="PROSITE" id="PS50878">
    <property type="entry name" value="RT_POL"/>
    <property type="match status" value="1"/>
</dbReference>
<dbReference type="OrthoDB" id="4369127at2759"/>
<dbReference type="Pfam" id="PF00077">
    <property type="entry name" value="RVP"/>
    <property type="match status" value="1"/>
</dbReference>
<dbReference type="GO" id="GO:0015074">
    <property type="term" value="P:DNA integration"/>
    <property type="evidence" value="ECO:0007669"/>
    <property type="project" value="InterPro"/>
</dbReference>
<feature type="region of interest" description="Disordered" evidence="8">
    <location>
        <begin position="244"/>
        <end position="267"/>
    </location>
</feature>
<evidence type="ECO:0000313" key="12">
    <source>
        <dbReference type="EMBL" id="ODN04354.1"/>
    </source>
</evidence>
<keyword evidence="13" id="KW-1185">Reference proteome</keyword>
<dbReference type="InterPro" id="IPR001584">
    <property type="entry name" value="Integrase_cat-core"/>
</dbReference>
<feature type="region of interest" description="Disordered" evidence="8">
    <location>
        <begin position="677"/>
        <end position="698"/>
    </location>
</feature>
<keyword evidence="3" id="KW-0548">Nucleotidyltransferase</keyword>
<dbReference type="CDD" id="cd01647">
    <property type="entry name" value="RT_LTR"/>
    <property type="match status" value="1"/>
</dbReference>
<evidence type="ECO:0000256" key="8">
    <source>
        <dbReference type="SAM" id="MobiDB-lite"/>
    </source>
</evidence>
<dbReference type="Gene3D" id="1.10.340.70">
    <property type="match status" value="1"/>
</dbReference>
<feature type="domain" description="Peptidase A2" evidence="9">
    <location>
        <begin position="802"/>
        <end position="881"/>
    </location>
</feature>
<evidence type="ECO:0000256" key="1">
    <source>
        <dbReference type="ARBA" id="ARBA00012493"/>
    </source>
</evidence>
<dbReference type="CDD" id="cd00303">
    <property type="entry name" value="retropepsin_like"/>
    <property type="match status" value="1"/>
</dbReference>
<dbReference type="STRING" id="48709.A0A1D2NGG6"/>
<dbReference type="Gene3D" id="2.40.70.10">
    <property type="entry name" value="Acid Proteases"/>
    <property type="match status" value="1"/>
</dbReference>
<feature type="compositionally biased region" description="Polar residues" evidence="8">
    <location>
        <begin position="251"/>
        <end position="266"/>
    </location>
</feature>
<evidence type="ECO:0000259" key="10">
    <source>
        <dbReference type="PROSITE" id="PS50878"/>
    </source>
</evidence>
<dbReference type="PROSITE" id="PS50994">
    <property type="entry name" value="INTEGRASE"/>
    <property type="match status" value="1"/>
</dbReference>
<feature type="compositionally biased region" description="Low complexity" evidence="8">
    <location>
        <begin position="70"/>
        <end position="86"/>
    </location>
</feature>
<evidence type="ECO:0000259" key="11">
    <source>
        <dbReference type="PROSITE" id="PS50994"/>
    </source>
</evidence>
<evidence type="ECO:0000256" key="2">
    <source>
        <dbReference type="ARBA" id="ARBA00022679"/>
    </source>
</evidence>
<dbReference type="SUPFAM" id="SSF53098">
    <property type="entry name" value="Ribonuclease H-like"/>
    <property type="match status" value="1"/>
</dbReference>
<dbReference type="Pfam" id="PF00665">
    <property type="entry name" value="rve"/>
    <property type="match status" value="1"/>
</dbReference>
<accession>A0A1D2NGG6</accession>
<dbReference type="GO" id="GO:0003676">
    <property type="term" value="F:nucleic acid binding"/>
    <property type="evidence" value="ECO:0007669"/>
    <property type="project" value="InterPro"/>
</dbReference>
<dbReference type="InterPro" id="IPR001969">
    <property type="entry name" value="Aspartic_peptidase_AS"/>
</dbReference>
<dbReference type="InterPro" id="IPR021109">
    <property type="entry name" value="Peptidase_aspartic_dom_sf"/>
</dbReference>